<dbReference type="PANTHER" id="PTHR10302">
    <property type="entry name" value="SINGLE-STRANDED DNA-BINDING PROTEIN"/>
    <property type="match status" value="1"/>
</dbReference>
<dbReference type="GO" id="GO:0006310">
    <property type="term" value="P:DNA recombination"/>
    <property type="evidence" value="ECO:0007669"/>
    <property type="project" value="UniProtKB-UniRule"/>
</dbReference>
<proteinExistence type="inferred from homology"/>
<dbReference type="SUPFAM" id="SSF50249">
    <property type="entry name" value="Nucleic acid-binding proteins"/>
    <property type="match status" value="1"/>
</dbReference>
<dbReference type="NCBIfam" id="TIGR00621">
    <property type="entry name" value="ssb"/>
    <property type="match status" value="1"/>
</dbReference>
<dbReference type="GO" id="GO:0006260">
    <property type="term" value="P:DNA replication"/>
    <property type="evidence" value="ECO:0007669"/>
    <property type="project" value="UniProtKB-UniRule"/>
</dbReference>
<dbReference type="RefSeq" id="WP_092076893.1">
    <property type="nucleotide sequence ID" value="NZ_CALFZY010000015.1"/>
</dbReference>
<name>A0A1G7A244_9BACT</name>
<dbReference type="GO" id="GO:0009295">
    <property type="term" value="C:nucleoid"/>
    <property type="evidence" value="ECO:0007669"/>
    <property type="project" value="TreeGrafter"/>
</dbReference>
<dbReference type="InterPro" id="IPR012340">
    <property type="entry name" value="NA-bd_OB-fold"/>
</dbReference>
<feature type="region of interest" description="Disordered" evidence="4">
    <location>
        <begin position="107"/>
        <end position="157"/>
    </location>
</feature>
<feature type="compositionally biased region" description="Low complexity" evidence="4">
    <location>
        <begin position="129"/>
        <end position="140"/>
    </location>
</feature>
<comment type="caution">
    <text evidence="2">Lacks conserved residue(s) required for the propagation of feature annotation.</text>
</comment>
<dbReference type="AlphaFoldDB" id="A0A1G7A244"/>
<evidence type="ECO:0000256" key="2">
    <source>
        <dbReference type="HAMAP-Rule" id="MF_00984"/>
    </source>
</evidence>
<evidence type="ECO:0000313" key="5">
    <source>
        <dbReference type="EMBL" id="SDE08811.1"/>
    </source>
</evidence>
<gene>
    <name evidence="5" type="ORF">SAMN05661003_103233</name>
</gene>
<dbReference type="InterPro" id="IPR011344">
    <property type="entry name" value="ssDNA-bd"/>
</dbReference>
<comment type="subunit">
    <text evidence="2">Homotetramer.</text>
</comment>
<keyword evidence="1 2" id="KW-0238">DNA-binding</keyword>
<evidence type="ECO:0000256" key="3">
    <source>
        <dbReference type="PIRNR" id="PIRNR002070"/>
    </source>
</evidence>
<protein>
    <recommendedName>
        <fullName evidence="2 3">Single-stranded DNA-binding protein</fullName>
        <shortName evidence="2">SSB</shortName>
    </recommendedName>
</protein>
<dbReference type="PANTHER" id="PTHR10302:SF0">
    <property type="entry name" value="SINGLE-STRANDED DNA-BINDING PROTEIN, MITOCHONDRIAL"/>
    <property type="match status" value="1"/>
</dbReference>
<dbReference type="HAMAP" id="MF_00984">
    <property type="entry name" value="SSB"/>
    <property type="match status" value="1"/>
</dbReference>
<evidence type="ECO:0000256" key="1">
    <source>
        <dbReference type="ARBA" id="ARBA00023125"/>
    </source>
</evidence>
<dbReference type="InterPro" id="IPR000424">
    <property type="entry name" value="Primosome_PriB/ssb"/>
</dbReference>
<evidence type="ECO:0000313" key="6">
    <source>
        <dbReference type="Proteomes" id="UP000243205"/>
    </source>
</evidence>
<dbReference type="EMBL" id="FNAQ01000003">
    <property type="protein sequence ID" value="SDE08811.1"/>
    <property type="molecule type" value="Genomic_DNA"/>
</dbReference>
<dbReference type="GO" id="GO:0003697">
    <property type="term" value="F:single-stranded DNA binding"/>
    <property type="evidence" value="ECO:0007669"/>
    <property type="project" value="UniProtKB-UniRule"/>
</dbReference>
<dbReference type="PIRSF" id="PIRSF002070">
    <property type="entry name" value="SSB"/>
    <property type="match status" value="1"/>
</dbReference>
<dbReference type="STRING" id="57664.SAMN05661003_103233"/>
<keyword evidence="6" id="KW-1185">Reference proteome</keyword>
<reference evidence="6" key="1">
    <citation type="submission" date="2016-10" db="EMBL/GenBank/DDBJ databases">
        <authorList>
            <person name="Varghese N."/>
            <person name="Submissions S."/>
        </authorList>
    </citation>
    <scope>NUCLEOTIDE SEQUENCE [LARGE SCALE GENOMIC DNA]</scope>
    <source>
        <strain evidence="6">DSM 8987</strain>
    </source>
</reference>
<organism evidence="5 6">
    <name type="scientific">Desulfuromonas thiophila</name>
    <dbReference type="NCBI Taxonomy" id="57664"/>
    <lineage>
        <taxon>Bacteria</taxon>
        <taxon>Pseudomonadati</taxon>
        <taxon>Thermodesulfobacteriota</taxon>
        <taxon>Desulfuromonadia</taxon>
        <taxon>Desulfuromonadales</taxon>
        <taxon>Desulfuromonadaceae</taxon>
        <taxon>Desulfuromonas</taxon>
    </lineage>
</organism>
<keyword evidence="2" id="KW-0234">DNA repair</keyword>
<sequence>MSVNKVILVGNLGKDPELRYTPSGVAVANFSLATTETYKDRDGNRQNKTEWHNIVAWRQLAEICGKYLHKGKQVYIEGKLTTRKWQDRDGVDRYTTEIVADQMQMLGRAGEEGGGAPSPGGRGGNDGYAATPPARSGAAAVDTYEEPSFNPDDEIPF</sequence>
<dbReference type="OrthoDB" id="9809878at2"/>
<evidence type="ECO:0000256" key="4">
    <source>
        <dbReference type="SAM" id="MobiDB-lite"/>
    </source>
</evidence>
<feature type="short sequence motif" description="Important for interaction with partner proteins" evidence="2">
    <location>
        <begin position="152"/>
        <end position="157"/>
    </location>
</feature>
<dbReference type="Proteomes" id="UP000243205">
    <property type="component" value="Unassembled WGS sequence"/>
</dbReference>
<dbReference type="CDD" id="cd04496">
    <property type="entry name" value="SSB_OBF"/>
    <property type="match status" value="1"/>
</dbReference>
<comment type="function">
    <text evidence="2">Plays an important role in DNA replication, recombination and repair. Binds to ssDNA and to an array of partner proteins to recruit them to their sites of action during DNA metabolism.</text>
</comment>
<accession>A0A1G7A244</accession>
<dbReference type="GO" id="GO:0006281">
    <property type="term" value="P:DNA repair"/>
    <property type="evidence" value="ECO:0007669"/>
    <property type="project" value="UniProtKB-UniRule"/>
</dbReference>
<keyword evidence="2" id="KW-0235">DNA replication</keyword>
<dbReference type="PROSITE" id="PS50935">
    <property type="entry name" value="SSB"/>
    <property type="match status" value="1"/>
</dbReference>
<dbReference type="Gene3D" id="2.40.50.140">
    <property type="entry name" value="Nucleic acid-binding proteins"/>
    <property type="match status" value="1"/>
</dbReference>
<dbReference type="Pfam" id="PF00436">
    <property type="entry name" value="SSB"/>
    <property type="match status" value="1"/>
</dbReference>
<keyword evidence="2" id="KW-0227">DNA damage</keyword>
<keyword evidence="2" id="KW-0233">DNA recombination</keyword>
<feature type="compositionally biased region" description="Gly residues" evidence="4">
    <location>
        <begin position="112"/>
        <end position="126"/>
    </location>
</feature>